<protein>
    <submittedName>
        <fullName evidence="2">Actin superfamily</fullName>
    </submittedName>
</protein>
<name>C1N2V0_MICPC</name>
<dbReference type="SMART" id="SM00268">
    <property type="entry name" value="ACTIN"/>
    <property type="match status" value="1"/>
</dbReference>
<accession>C1N2V0</accession>
<proteinExistence type="inferred from homology"/>
<dbReference type="AlphaFoldDB" id="C1N2V0"/>
<gene>
    <name evidence="2" type="ORF">MICPUCDRAFT_20969</name>
</gene>
<evidence type="ECO:0000313" key="3">
    <source>
        <dbReference type="Proteomes" id="UP000001876"/>
    </source>
</evidence>
<dbReference type="eggNOG" id="KOG0676">
    <property type="taxonomic scope" value="Eukaryota"/>
</dbReference>
<dbReference type="GeneID" id="9687382"/>
<dbReference type="KEGG" id="mpp:MICPUCDRAFT_20969"/>
<dbReference type="RefSeq" id="XP_003062146.1">
    <property type="nucleotide sequence ID" value="XM_003062100.1"/>
</dbReference>
<keyword evidence="3" id="KW-1185">Reference proteome</keyword>
<organism evidence="3">
    <name type="scientific">Micromonas pusilla (strain CCMP1545)</name>
    <name type="common">Picoplanktonic green alga</name>
    <dbReference type="NCBI Taxonomy" id="564608"/>
    <lineage>
        <taxon>Eukaryota</taxon>
        <taxon>Viridiplantae</taxon>
        <taxon>Chlorophyta</taxon>
        <taxon>Mamiellophyceae</taxon>
        <taxon>Mamiellales</taxon>
        <taxon>Mamiellaceae</taxon>
        <taxon>Micromonas</taxon>
    </lineage>
</organism>
<dbReference type="InterPro" id="IPR004000">
    <property type="entry name" value="Actin"/>
</dbReference>
<dbReference type="PRINTS" id="PR00190">
    <property type="entry name" value="ACTIN"/>
</dbReference>
<evidence type="ECO:0000313" key="2">
    <source>
        <dbReference type="EMBL" id="EEH53858.1"/>
    </source>
</evidence>
<dbReference type="Gene3D" id="3.30.420.40">
    <property type="match status" value="3"/>
</dbReference>
<dbReference type="OrthoDB" id="74201at2759"/>
<comment type="similarity">
    <text evidence="1">Belongs to the actin family.</text>
</comment>
<dbReference type="PANTHER" id="PTHR11937">
    <property type="entry name" value="ACTIN"/>
    <property type="match status" value="1"/>
</dbReference>
<dbReference type="EMBL" id="GG663745">
    <property type="protein sequence ID" value="EEH53858.1"/>
    <property type="molecule type" value="Genomic_DNA"/>
</dbReference>
<dbReference type="STRING" id="564608.C1N2V0"/>
<dbReference type="OMA" id="YMPENML"/>
<dbReference type="InterPro" id="IPR043129">
    <property type="entry name" value="ATPase_NBD"/>
</dbReference>
<dbReference type="SUPFAM" id="SSF53067">
    <property type="entry name" value="Actin-like ATPase domain"/>
    <property type="match status" value="2"/>
</dbReference>
<dbReference type="Gene3D" id="3.90.640.10">
    <property type="entry name" value="Actin, Chain A, domain 4"/>
    <property type="match status" value="1"/>
</dbReference>
<dbReference type="Proteomes" id="UP000001876">
    <property type="component" value="Unassembled WGS sequence"/>
</dbReference>
<sequence>MATAIGENIVVIDHDDDFIRAGYANPEYGPGVLAPASVRLASDATSDAIPPTRVIVDRAVTDWDALEAIYRHIFYKQCGWIEGEEGAALITEPLFTSKADRERLTQLMFESFNVAGLYIAEQPVAALYGVGKTSGVSVDVGFSTTDIAPVVDGVVVTAAATRCALGTVTTRDATRSLLGDAGAALSDDDVDAVRDATCHVSRSRDDALDASDSKTHVLPDGNVVTVDGAARRACVESLFAPDADKGGVSEASVLDAIFTHGGWAGGVGARSGVGLGRRITSDLHDLMPPTARPVEAGAPEYAHALTGQYASWFGGAILAKVVFPLNQYVTKVDYQENGPTVVHKNRVG</sequence>
<dbReference type="Pfam" id="PF00022">
    <property type="entry name" value="Actin"/>
    <property type="match status" value="2"/>
</dbReference>
<evidence type="ECO:0000256" key="1">
    <source>
        <dbReference type="RuleBase" id="RU000487"/>
    </source>
</evidence>
<reference evidence="2 3" key="1">
    <citation type="journal article" date="2009" name="Science">
        <title>Green evolution and dynamic adaptations revealed by genomes of the marine picoeukaryotes Micromonas.</title>
        <authorList>
            <person name="Worden A.Z."/>
            <person name="Lee J.H."/>
            <person name="Mock T."/>
            <person name="Rouze P."/>
            <person name="Simmons M.P."/>
            <person name="Aerts A.L."/>
            <person name="Allen A.E."/>
            <person name="Cuvelier M.L."/>
            <person name="Derelle E."/>
            <person name="Everett M.V."/>
            <person name="Foulon E."/>
            <person name="Grimwood J."/>
            <person name="Gundlach H."/>
            <person name="Henrissat B."/>
            <person name="Napoli C."/>
            <person name="McDonald S.M."/>
            <person name="Parker M.S."/>
            <person name="Rombauts S."/>
            <person name="Salamov A."/>
            <person name="Von Dassow P."/>
            <person name="Badger J.H."/>
            <person name="Coutinho P.M."/>
            <person name="Demir E."/>
            <person name="Dubchak I."/>
            <person name="Gentemann C."/>
            <person name="Eikrem W."/>
            <person name="Gready J.E."/>
            <person name="John U."/>
            <person name="Lanier W."/>
            <person name="Lindquist E.A."/>
            <person name="Lucas S."/>
            <person name="Mayer K.F."/>
            <person name="Moreau H."/>
            <person name="Not F."/>
            <person name="Otillar R."/>
            <person name="Panaud O."/>
            <person name="Pangilinan J."/>
            <person name="Paulsen I."/>
            <person name="Piegu B."/>
            <person name="Poliakov A."/>
            <person name="Robbens S."/>
            <person name="Schmutz J."/>
            <person name="Toulza E."/>
            <person name="Wyss T."/>
            <person name="Zelensky A."/>
            <person name="Zhou K."/>
            <person name="Armbrust E.V."/>
            <person name="Bhattacharya D."/>
            <person name="Goodenough U.W."/>
            <person name="Van de Peer Y."/>
            <person name="Grigoriev I.V."/>
        </authorList>
    </citation>
    <scope>NUCLEOTIDE SEQUENCE [LARGE SCALE GENOMIC DNA]</scope>
    <source>
        <strain evidence="2 3">CCMP1545</strain>
    </source>
</reference>